<organism evidence="2 3">
    <name type="scientific">Mitsuokella multacida</name>
    <dbReference type="NCBI Taxonomy" id="52226"/>
    <lineage>
        <taxon>Bacteria</taxon>
        <taxon>Bacillati</taxon>
        <taxon>Bacillota</taxon>
        <taxon>Negativicutes</taxon>
        <taxon>Selenomonadales</taxon>
        <taxon>Selenomonadaceae</taxon>
        <taxon>Mitsuokella</taxon>
    </lineage>
</organism>
<gene>
    <name evidence="2" type="ORF">DW674_10015</name>
</gene>
<evidence type="ECO:0000259" key="1">
    <source>
        <dbReference type="Pfam" id="PF13240"/>
    </source>
</evidence>
<proteinExistence type="predicted"/>
<dbReference type="RefSeq" id="WP_118176636.1">
    <property type="nucleotide sequence ID" value="NZ_JAQEAO010000013.1"/>
</dbReference>
<evidence type="ECO:0000313" key="2">
    <source>
        <dbReference type="EMBL" id="RHF50655.1"/>
    </source>
</evidence>
<accession>A0A414NU56</accession>
<dbReference type="EMBL" id="QRHE01000012">
    <property type="protein sequence ID" value="RHF50655.1"/>
    <property type="molecule type" value="Genomic_DNA"/>
</dbReference>
<dbReference type="InterPro" id="IPR026870">
    <property type="entry name" value="Zinc_ribbon_dom"/>
</dbReference>
<sequence>MFCTNCGKELSPEENFCTRCGHKAPVLASQSSDSIDAQKELTTAQNMMAAVNLPDLQAVYAHLDKAAKCQDQALLQQLKALADKYADIANLSKNLSRATAQTVSMNPYLKTAAVGVVGTGIGTMAAGAMNGSAGVATAEAASSTSSSILSSNVGAQLTDHFIRDNHDTLSEAVNDITDTASDVADTASDTIGDVVDFLSDIL</sequence>
<comment type="caution">
    <text evidence="2">The sequence shown here is derived from an EMBL/GenBank/DDBJ whole genome shotgun (WGS) entry which is preliminary data.</text>
</comment>
<feature type="domain" description="Zinc-ribbon" evidence="1">
    <location>
        <begin position="2"/>
        <end position="23"/>
    </location>
</feature>
<evidence type="ECO:0000313" key="3">
    <source>
        <dbReference type="Proteomes" id="UP000283442"/>
    </source>
</evidence>
<protein>
    <submittedName>
        <fullName evidence="2">Zinc ribbon domain-containing protein</fullName>
    </submittedName>
</protein>
<dbReference type="AlphaFoldDB" id="A0A414NU56"/>
<reference evidence="2 3" key="1">
    <citation type="submission" date="2018-08" db="EMBL/GenBank/DDBJ databases">
        <title>A genome reference for cultivated species of the human gut microbiota.</title>
        <authorList>
            <person name="Zou Y."/>
            <person name="Xue W."/>
            <person name="Luo G."/>
        </authorList>
    </citation>
    <scope>NUCLEOTIDE SEQUENCE [LARGE SCALE GENOMIC DNA]</scope>
    <source>
        <strain evidence="2 3">AM25-21AC</strain>
    </source>
</reference>
<dbReference type="OrthoDB" id="9815959at2"/>
<dbReference type="Proteomes" id="UP000283442">
    <property type="component" value="Unassembled WGS sequence"/>
</dbReference>
<dbReference type="Pfam" id="PF13240">
    <property type="entry name" value="Zn_Ribbon_1"/>
    <property type="match status" value="1"/>
</dbReference>
<name>A0A414NU56_9FIRM</name>